<sequence>MIKIPEPEWRKIRDMKAAVLDRACKGILNDLAGALQTTDDTLNHHNYHKQYLHVYKMLQNRDNEIAQGFNDLKRSNAYFLLAHWVGNRWITLAEFNTLSEDTRGKVLLLCGLDDYDPSEI</sequence>
<accession>A0AAU8LRN0</accession>
<organism evidence="1">
    <name type="scientific">Candidatus Electrothrix aestuarii</name>
    <dbReference type="NCBI Taxonomy" id="3062594"/>
    <lineage>
        <taxon>Bacteria</taxon>
        <taxon>Pseudomonadati</taxon>
        <taxon>Thermodesulfobacteriota</taxon>
        <taxon>Desulfobulbia</taxon>
        <taxon>Desulfobulbales</taxon>
        <taxon>Desulfobulbaceae</taxon>
        <taxon>Candidatus Electrothrix</taxon>
    </lineage>
</organism>
<dbReference type="EMBL" id="CP159373">
    <property type="protein sequence ID" value="XCN71960.1"/>
    <property type="molecule type" value="Genomic_DNA"/>
</dbReference>
<dbReference type="InterPro" id="IPR053747">
    <property type="entry name" value="Fluoresc_Recovery_Reg"/>
</dbReference>
<dbReference type="Gene3D" id="6.10.140.1840">
    <property type="match status" value="1"/>
</dbReference>
<gene>
    <name evidence="1" type="ORF">Q3M24_16850</name>
</gene>
<dbReference type="KEGG" id="eaj:Q3M24_16850"/>
<reference evidence="1" key="1">
    <citation type="journal article" date="2024" name="Syst. Appl. Microbiol.">
        <title>First single-strain enrichments of Electrothrix cable bacteria, description of E. aestuarii sp. nov. and E. rattekaaiensis sp. nov., and proposal of a cable bacteria taxonomy following the rules of the SeqCode.</title>
        <authorList>
            <person name="Plum-Jensen L.E."/>
            <person name="Schramm A."/>
            <person name="Marshall I.P.G."/>
        </authorList>
    </citation>
    <scope>NUCLEOTIDE SEQUENCE</scope>
    <source>
        <strain evidence="1">Rat1</strain>
    </source>
</reference>
<dbReference type="AlphaFoldDB" id="A0AAU8LRN0"/>
<protein>
    <submittedName>
        <fullName evidence="1">Uncharacterized protein</fullName>
    </submittedName>
</protein>
<name>A0AAU8LRN0_9BACT</name>
<proteinExistence type="predicted"/>
<reference evidence="1" key="2">
    <citation type="submission" date="2024-06" db="EMBL/GenBank/DDBJ databases">
        <authorList>
            <person name="Plum-Jensen L.E."/>
            <person name="Schramm A."/>
            <person name="Marshall I.P.G."/>
        </authorList>
    </citation>
    <scope>NUCLEOTIDE SEQUENCE</scope>
    <source>
        <strain evidence="1">Rat1</strain>
    </source>
</reference>
<evidence type="ECO:0000313" key="1">
    <source>
        <dbReference type="EMBL" id="XCN71960.1"/>
    </source>
</evidence>